<evidence type="ECO:0000313" key="2">
    <source>
        <dbReference type="Proteomes" id="UP000029223"/>
    </source>
</evidence>
<keyword evidence="2" id="KW-1185">Reference proteome</keyword>
<name>A0ABQ0JIA1_9VIBR</name>
<protein>
    <submittedName>
        <fullName evidence="1">Uncharacterized protein</fullName>
    </submittedName>
</protein>
<sequence>MLTPITPISDTLTLPLAEALAMYWLKTFCHLLMFHRLITQQWMDTPFA</sequence>
<comment type="caution">
    <text evidence="1">The sequence shown here is derived from an EMBL/GenBank/DDBJ whole genome shotgun (WGS) entry which is preliminary data.</text>
</comment>
<gene>
    <name evidence="1" type="ORF">JCM19239_1573</name>
</gene>
<dbReference type="EMBL" id="BBMS01000044">
    <property type="protein sequence ID" value="GAL28497.1"/>
    <property type="molecule type" value="Genomic_DNA"/>
</dbReference>
<dbReference type="Proteomes" id="UP000029223">
    <property type="component" value="Unassembled WGS sequence"/>
</dbReference>
<evidence type="ECO:0000313" key="1">
    <source>
        <dbReference type="EMBL" id="GAL28497.1"/>
    </source>
</evidence>
<proteinExistence type="predicted"/>
<organism evidence="1 2">
    <name type="scientific">Vibrio variabilis</name>
    <dbReference type="NCBI Taxonomy" id="990271"/>
    <lineage>
        <taxon>Bacteria</taxon>
        <taxon>Pseudomonadati</taxon>
        <taxon>Pseudomonadota</taxon>
        <taxon>Gammaproteobacteria</taxon>
        <taxon>Vibrionales</taxon>
        <taxon>Vibrionaceae</taxon>
        <taxon>Vibrio</taxon>
    </lineage>
</organism>
<accession>A0ABQ0JIA1</accession>
<reference evidence="2" key="1">
    <citation type="submission" date="2014-09" db="EMBL/GenBank/DDBJ databases">
        <title>Vibrio variabilis JCM 19239. (C206) whole genome shotgun sequence.</title>
        <authorList>
            <person name="Sawabe T."/>
            <person name="Meirelles P."/>
            <person name="Nakanishi M."/>
            <person name="Sayaka M."/>
            <person name="Hattori M."/>
            <person name="Ohkuma M."/>
        </authorList>
    </citation>
    <scope>NUCLEOTIDE SEQUENCE [LARGE SCALE GENOMIC DNA]</scope>
    <source>
        <strain evidence="2">JCM 19239</strain>
    </source>
</reference>